<dbReference type="RefSeq" id="WP_055223852.1">
    <property type="nucleotide sequence ID" value="NZ_BLYL01000033.1"/>
</dbReference>
<organism evidence="2 3">
    <name type="scientific">Coprococcus eutactus</name>
    <dbReference type="NCBI Taxonomy" id="33043"/>
    <lineage>
        <taxon>Bacteria</taxon>
        <taxon>Bacillati</taxon>
        <taxon>Bacillota</taxon>
        <taxon>Clostridia</taxon>
        <taxon>Lachnospirales</taxon>
        <taxon>Lachnospiraceae</taxon>
        <taxon>Coprococcus</taxon>
    </lineage>
</organism>
<evidence type="ECO:0000313" key="2">
    <source>
        <dbReference type="EMBL" id="GFO95773.1"/>
    </source>
</evidence>
<dbReference type="PANTHER" id="PTHR36766:SF55">
    <property type="entry name" value="OS11G0492900 PROTEIN"/>
    <property type="match status" value="1"/>
</dbReference>
<accession>A0AAI9K6W7</accession>
<dbReference type="InterPro" id="IPR027417">
    <property type="entry name" value="P-loop_NTPase"/>
</dbReference>
<dbReference type="Pfam" id="PF00931">
    <property type="entry name" value="NB-ARC"/>
    <property type="match status" value="1"/>
</dbReference>
<proteinExistence type="predicted"/>
<dbReference type="PANTHER" id="PTHR36766">
    <property type="entry name" value="PLANT BROAD-SPECTRUM MILDEW RESISTANCE PROTEIN RPW8"/>
    <property type="match status" value="1"/>
</dbReference>
<sequence length="994" mass="115343">MYLCIGVLLTLMSQKYYGKRNYAYRKTVCAKTFQEFVAKRDFEDRGTVSHLLNCDCVVLKEAREECLDTNEDILIDKLEKTSIELQKSILDKNQIQDFVSSVIYIIEHDRSISSDITIGLTQTVNMYSGYKREELLTTDCIDLTEFLINILFYVFTTGDNRLGKETITFLNTSVNLKSEIAQRHIKVIPYEMRSLDKSDKLNDCICPNTIFPHKLTDYTVVGASTNTILYREAENYKLPKELTNSMIIHSTSQKVLFREKEFNNITYDLRSNQVSNIFLHGMGGCGKTSLASMIYFHLKDQYDCYGWINYSGNIKQSMISDISINYSDETMIENDATKKWETLKKAFKNSSQSKLLVIDNVDNIDSINQHPRQDKELIRMSSWNNITIIITSRLPELPGYETSYEIENLGNATDDKKCIELFYHYSPESEKYRSSNEETVRTLCALAGYNTMVIELLAKGCYHSSHDLNKYYQRIKNNFSYADDTLVETNHDYTILKTDKSDDEYYDIGNETVASQLYKLFNIKTRSPLQQLILWDFHCLRENERVFTQEVTDWMGFNLKDITPLVREGWIKQTNDYFFIHPLVNQAISCSKETNSTYWDIKQEMIREGKCLGGIISSITDNSFFNESDSFETSLRKLVFVDCLSYKGDILSANDWINIADFARKRGNINLGKYYYKKAHDYFSSVSSKNDIDMKQYWKCTYYYGYMLSYTKSGYKDAELTLKESLELAEQIIEEEGNTDSNILMLATSLDHLGYILSNSLNNDILRITLADIYLNEAVNYREILCSAHPEHYRLLHDYAWSLDNLGAFYTNIDVSKVIFSKNTNPNDITYLTMDEILENKRQTEKLLKTALDIRISLANARGNIDSTEVAWTYFNLAELIYTNLNEKPTSNIMGINHYLDTAMRQSKIQNAEMYINNAIVIYQRLDQRFPGQHMSSEARTTALYGKLLMLCPERHAEALEQFDKALTLYITLDNDNPGMYKQEIHTLHILYHL</sequence>
<dbReference type="SUPFAM" id="SSF52540">
    <property type="entry name" value="P-loop containing nucleoside triphosphate hydrolases"/>
    <property type="match status" value="1"/>
</dbReference>
<dbReference type="Gene3D" id="1.25.40.10">
    <property type="entry name" value="Tetratricopeptide repeat domain"/>
    <property type="match status" value="1"/>
</dbReference>
<evidence type="ECO:0000313" key="3">
    <source>
        <dbReference type="Proteomes" id="UP000660047"/>
    </source>
</evidence>
<reference evidence="2" key="1">
    <citation type="submission" date="2020-06" db="EMBL/GenBank/DDBJ databases">
        <title>Characterization of fructooligosaccharide metabolism and fructooligosaccharide-degrading enzymes in human commensal butyrate producers.</title>
        <authorList>
            <person name="Tanno H."/>
            <person name="Fujii T."/>
            <person name="Hirano K."/>
            <person name="Maeno S."/>
            <person name="Tonozuka T."/>
            <person name="Sakamoto M."/>
            <person name="Ohkuma M."/>
            <person name="Tochio T."/>
            <person name="Endo A."/>
        </authorList>
    </citation>
    <scope>NUCLEOTIDE SEQUENCE</scope>
    <source>
        <strain evidence="2">JCM 31265</strain>
    </source>
</reference>
<protein>
    <recommendedName>
        <fullName evidence="1">NB-ARC domain-containing protein</fullName>
    </recommendedName>
</protein>
<evidence type="ECO:0000259" key="1">
    <source>
        <dbReference type="Pfam" id="PF00931"/>
    </source>
</evidence>
<feature type="domain" description="NB-ARC" evidence="1">
    <location>
        <begin position="259"/>
        <end position="403"/>
    </location>
</feature>
<dbReference type="InterPro" id="IPR002182">
    <property type="entry name" value="NB-ARC"/>
</dbReference>
<gene>
    <name evidence="2" type="ORF">COEU31_28190</name>
</gene>
<comment type="caution">
    <text evidence="2">The sequence shown here is derived from an EMBL/GenBank/DDBJ whole genome shotgun (WGS) entry which is preliminary data.</text>
</comment>
<dbReference type="Gene3D" id="3.40.50.300">
    <property type="entry name" value="P-loop containing nucleotide triphosphate hydrolases"/>
    <property type="match status" value="1"/>
</dbReference>
<dbReference type="AlphaFoldDB" id="A0AAI9K6W7"/>
<dbReference type="GO" id="GO:0043531">
    <property type="term" value="F:ADP binding"/>
    <property type="evidence" value="ECO:0007669"/>
    <property type="project" value="InterPro"/>
</dbReference>
<dbReference type="Proteomes" id="UP000660047">
    <property type="component" value="Unassembled WGS sequence"/>
</dbReference>
<dbReference type="InterPro" id="IPR011990">
    <property type="entry name" value="TPR-like_helical_dom_sf"/>
</dbReference>
<name>A0AAI9K6W7_9FIRM</name>
<dbReference type="EMBL" id="BLYL01000033">
    <property type="protein sequence ID" value="GFO95773.1"/>
    <property type="molecule type" value="Genomic_DNA"/>
</dbReference>